<gene>
    <name evidence="1" type="ORF">AWN73_18795</name>
</gene>
<organism evidence="1 2">
    <name type="scientific">Clostridium butyricum</name>
    <dbReference type="NCBI Taxonomy" id="1492"/>
    <lineage>
        <taxon>Bacteria</taxon>
        <taxon>Bacillati</taxon>
        <taxon>Bacillota</taxon>
        <taxon>Clostridia</taxon>
        <taxon>Eubacteriales</taxon>
        <taxon>Clostridiaceae</taxon>
        <taxon>Clostridium</taxon>
    </lineage>
</organism>
<protein>
    <recommendedName>
        <fullName evidence="3">Comf operon protein A, DNA transporter ATPase</fullName>
    </recommendedName>
</protein>
<reference evidence="1 2" key="1">
    <citation type="submission" date="2016-01" db="EMBL/GenBank/DDBJ databases">
        <title>Characterization of the Clostridium difficile lineages that are prevalent in Hong Kong and China.</title>
        <authorList>
            <person name="Kwok J.S.-L."/>
            <person name="Lam W.-Y."/>
            <person name="Ip M."/>
            <person name="Chan T.-F."/>
            <person name="Hawkey P.M."/>
            <person name="Tsui S.K.-W."/>
        </authorList>
    </citation>
    <scope>NUCLEOTIDE SEQUENCE [LARGE SCALE GENOMIC DNA]</scope>
    <source>
        <strain evidence="1 2">300064</strain>
    </source>
</reference>
<dbReference type="AlphaFoldDB" id="A0A2S7F6U9"/>
<accession>A0A2S7F6U9</accession>
<dbReference type="RefSeq" id="WP_043665753.1">
    <property type="nucleotide sequence ID" value="NZ_JSEG01000018.1"/>
</dbReference>
<dbReference type="Proteomes" id="UP000238081">
    <property type="component" value="Unassembled WGS sequence"/>
</dbReference>
<evidence type="ECO:0000313" key="1">
    <source>
        <dbReference type="EMBL" id="PPV12431.1"/>
    </source>
</evidence>
<comment type="caution">
    <text evidence="1">The sequence shown here is derived from an EMBL/GenBank/DDBJ whole genome shotgun (WGS) entry which is preliminary data.</text>
</comment>
<proteinExistence type="predicted"/>
<evidence type="ECO:0008006" key="3">
    <source>
        <dbReference type="Google" id="ProtNLM"/>
    </source>
</evidence>
<evidence type="ECO:0000313" key="2">
    <source>
        <dbReference type="Proteomes" id="UP000238081"/>
    </source>
</evidence>
<sequence>MGGICKVNKEDLKYAIQKIDYWYKKHIKFLTIITVPFNTACIFSDIIDKASKNGERVLYVWGKERENRELVNSIREFNSQITYSYFKESDSNSQLTFVNYNSLRNLNNQYDLVIFDDITYFSNISNEKLFEYVREYENIGKRVIVYNIERLPIIGEKIELSAYNYEQPFVEPRVMTTRIDLSIDIPYSLYDYINWFKDNNHKVAILVPDKEKVKLVYEYFEHKLRLSEVKIIKILEKNEMKRLERVLKYKDKSIFIITNQSEELLENCYIDDAVVIFADNIFFNYKKILYICGAMRNINYNIPEVLLVSNSISEDIDKAKDIARQFNKIVWEKSLKRL</sequence>
<dbReference type="EMBL" id="LRDH01000144">
    <property type="protein sequence ID" value="PPV12431.1"/>
    <property type="molecule type" value="Genomic_DNA"/>
</dbReference>
<name>A0A2S7F6U9_CLOBU</name>